<evidence type="ECO:0000256" key="2">
    <source>
        <dbReference type="ARBA" id="ARBA00006278"/>
    </source>
</evidence>
<keyword evidence="10" id="KW-0325">Glycoprotein</keyword>
<dbReference type="CDD" id="cd06186">
    <property type="entry name" value="NOX_Duox_like_FAD_NADP"/>
    <property type="match status" value="1"/>
</dbReference>
<dbReference type="InterPro" id="IPR039261">
    <property type="entry name" value="FNR_nucleotide-bd"/>
</dbReference>
<dbReference type="SFLD" id="SFLDG01168">
    <property type="entry name" value="Ferric_reductase_subgroup_(FRE"/>
    <property type="match status" value="1"/>
</dbReference>
<proteinExistence type="inferred from homology"/>
<feature type="compositionally biased region" description="Low complexity" evidence="11">
    <location>
        <begin position="457"/>
        <end position="469"/>
    </location>
</feature>
<dbReference type="GO" id="GO:0015677">
    <property type="term" value="P:copper ion import"/>
    <property type="evidence" value="ECO:0007669"/>
    <property type="project" value="TreeGrafter"/>
</dbReference>
<feature type="domain" description="FAD-binding FR-type" evidence="13">
    <location>
        <begin position="262"/>
        <end position="374"/>
    </location>
</feature>
<dbReference type="RefSeq" id="XP_046074563.1">
    <property type="nucleotide sequence ID" value="XM_046213881.1"/>
</dbReference>
<comment type="similarity">
    <text evidence="2">Belongs to the ferric reductase (FRE) family.</text>
</comment>
<dbReference type="EMBL" id="JAJTJA010000004">
    <property type="protein sequence ID" value="KAH8700857.1"/>
    <property type="molecule type" value="Genomic_DNA"/>
</dbReference>
<evidence type="ECO:0000256" key="10">
    <source>
        <dbReference type="ARBA" id="ARBA00023180"/>
    </source>
</evidence>
<evidence type="ECO:0000256" key="3">
    <source>
        <dbReference type="ARBA" id="ARBA00022448"/>
    </source>
</evidence>
<dbReference type="AlphaFoldDB" id="A0AAD4KU10"/>
<evidence type="ECO:0000256" key="8">
    <source>
        <dbReference type="ARBA" id="ARBA00023065"/>
    </source>
</evidence>
<keyword evidence="6 12" id="KW-1133">Transmembrane helix</keyword>
<dbReference type="Pfam" id="PF08022">
    <property type="entry name" value="FAD_binding_8"/>
    <property type="match status" value="1"/>
</dbReference>
<keyword evidence="15" id="KW-1185">Reference proteome</keyword>
<feature type="transmembrane region" description="Helical" evidence="12">
    <location>
        <begin position="198"/>
        <end position="219"/>
    </location>
</feature>
<organism evidence="14 15">
    <name type="scientific">Talaromyces proteolyticus</name>
    <dbReference type="NCBI Taxonomy" id="1131652"/>
    <lineage>
        <taxon>Eukaryota</taxon>
        <taxon>Fungi</taxon>
        <taxon>Dikarya</taxon>
        <taxon>Ascomycota</taxon>
        <taxon>Pezizomycotina</taxon>
        <taxon>Eurotiomycetes</taxon>
        <taxon>Eurotiomycetidae</taxon>
        <taxon>Eurotiales</taxon>
        <taxon>Trichocomaceae</taxon>
        <taxon>Talaromyces</taxon>
        <taxon>Talaromyces sect. Bacilispori</taxon>
    </lineage>
</organism>
<evidence type="ECO:0000256" key="7">
    <source>
        <dbReference type="ARBA" id="ARBA00023002"/>
    </source>
</evidence>
<comment type="subcellular location">
    <subcellularLocation>
        <location evidence="1">Membrane</location>
        <topology evidence="1">Multi-pass membrane protein</topology>
    </subcellularLocation>
</comment>
<keyword evidence="4 12" id="KW-0812">Transmembrane</keyword>
<evidence type="ECO:0000256" key="11">
    <source>
        <dbReference type="SAM" id="MobiDB-lite"/>
    </source>
</evidence>
<comment type="caution">
    <text evidence="14">The sequence shown here is derived from an EMBL/GenBank/DDBJ whole genome shotgun (WGS) entry which is preliminary data.</text>
</comment>
<evidence type="ECO:0000256" key="9">
    <source>
        <dbReference type="ARBA" id="ARBA00023136"/>
    </source>
</evidence>
<evidence type="ECO:0000256" key="4">
    <source>
        <dbReference type="ARBA" id="ARBA00022692"/>
    </source>
</evidence>
<dbReference type="GO" id="GO:0006879">
    <property type="term" value="P:intracellular iron ion homeostasis"/>
    <property type="evidence" value="ECO:0007669"/>
    <property type="project" value="TreeGrafter"/>
</dbReference>
<evidence type="ECO:0000256" key="1">
    <source>
        <dbReference type="ARBA" id="ARBA00004141"/>
    </source>
</evidence>
<protein>
    <submittedName>
        <fullName evidence="14">Ferric reductase NAD binding domain-containing protein</fullName>
    </submittedName>
</protein>
<feature type="transmembrane region" description="Helical" evidence="12">
    <location>
        <begin position="124"/>
        <end position="142"/>
    </location>
</feature>
<dbReference type="InterPro" id="IPR051410">
    <property type="entry name" value="Ferric/Cupric_Reductase"/>
</dbReference>
<evidence type="ECO:0000313" key="14">
    <source>
        <dbReference type="EMBL" id="KAH8700857.1"/>
    </source>
</evidence>
<sequence length="556" mass="61398">MTGQSPAVITTGLMKRAWSKPEGPDPNLAQAKYFAAAFSAIAGLFIIFRLTRKLYINHRRNNGHESSENSLVKGVRSVYEVSTSKLIFGYNGGLVLLYLAYWAINVVLYLTNVSLNNLHAVGSRLGWMAVLNLVIVIFLSLKHTPLALLSVSSYEKLLPLHKVAGYTTIIAAWAHGILNFKYFSDLGLLNAVVEEDGLLAGVLGIIGFAVIGISTFPWLMKGGYEVFYVLHFLLTLFVIIVIGLHKSIIAEKVLIVILLIASMTFVDRALRFGKLVYYSFGNYATLTALPGGATRVRLHCSINAKQASHAYLWIPSIRLIQTHPFTLVSTNPVEFVVREHDGFTRDLHRKAQQVGPEAKLRVSLNGPYGAPTEDFTAYDDVVLVAGGSGGSFTFPVALDLVRRRQQAKEDKQARIRIVWAVRTKDALNWYRYELEELISSGIVEVKLYMSMLQGTSSSNNSVPSSSASSRPNLQDAEKRNHGNSFLGVKIEEGRPDLDSLLNDFIDEAGPSRRVIVGACGPRSFMNIVHAHASRNAGNGEGAVVTYYNEVYLFIIW</sequence>
<dbReference type="PANTHER" id="PTHR32361:SF9">
    <property type="entry name" value="FERRIC REDUCTASE TRANSMEMBRANE COMPONENT 3-RELATED"/>
    <property type="match status" value="1"/>
</dbReference>
<evidence type="ECO:0000256" key="6">
    <source>
        <dbReference type="ARBA" id="ARBA00022989"/>
    </source>
</evidence>
<keyword evidence="3" id="KW-0813">Transport</keyword>
<dbReference type="GO" id="GO:0005886">
    <property type="term" value="C:plasma membrane"/>
    <property type="evidence" value="ECO:0007669"/>
    <property type="project" value="TreeGrafter"/>
</dbReference>
<dbReference type="Gene3D" id="3.40.50.80">
    <property type="entry name" value="Nucleotide-binding domain of ferredoxin-NADP reductase (FNR) module"/>
    <property type="match status" value="1"/>
</dbReference>
<name>A0AAD4KU10_9EURO</name>
<dbReference type="GO" id="GO:0000293">
    <property type="term" value="F:ferric-chelate reductase activity"/>
    <property type="evidence" value="ECO:0007669"/>
    <property type="project" value="UniProtKB-ARBA"/>
</dbReference>
<dbReference type="SFLD" id="SFLDS00052">
    <property type="entry name" value="Ferric_Reductase_Domain"/>
    <property type="match status" value="1"/>
</dbReference>
<dbReference type="InterPro" id="IPR017927">
    <property type="entry name" value="FAD-bd_FR_type"/>
</dbReference>
<evidence type="ECO:0000259" key="13">
    <source>
        <dbReference type="PROSITE" id="PS51384"/>
    </source>
</evidence>
<dbReference type="InterPro" id="IPR013130">
    <property type="entry name" value="Fe3_Rdtase_TM_dom"/>
</dbReference>
<feature type="transmembrane region" description="Helical" evidence="12">
    <location>
        <begin position="163"/>
        <end position="183"/>
    </location>
</feature>
<feature type="transmembrane region" description="Helical" evidence="12">
    <location>
        <begin position="33"/>
        <end position="51"/>
    </location>
</feature>
<feature type="transmembrane region" description="Helical" evidence="12">
    <location>
        <begin position="226"/>
        <end position="243"/>
    </location>
</feature>
<dbReference type="Pfam" id="PF08030">
    <property type="entry name" value="NAD_binding_6"/>
    <property type="match status" value="1"/>
</dbReference>
<feature type="transmembrane region" description="Helical" evidence="12">
    <location>
        <begin position="86"/>
        <end position="104"/>
    </location>
</feature>
<evidence type="ECO:0000256" key="12">
    <source>
        <dbReference type="SAM" id="Phobius"/>
    </source>
</evidence>
<keyword evidence="8" id="KW-0406">Ion transport</keyword>
<keyword evidence="7" id="KW-0560">Oxidoreductase</keyword>
<dbReference type="InterPro" id="IPR013121">
    <property type="entry name" value="Fe_red_NAD-bd_6"/>
</dbReference>
<feature type="region of interest" description="Disordered" evidence="11">
    <location>
        <begin position="457"/>
        <end position="479"/>
    </location>
</feature>
<dbReference type="PANTHER" id="PTHR32361">
    <property type="entry name" value="FERRIC/CUPRIC REDUCTASE TRANSMEMBRANE COMPONENT"/>
    <property type="match status" value="1"/>
</dbReference>
<dbReference type="SUPFAM" id="SSF52343">
    <property type="entry name" value="Ferredoxin reductase-like, C-terminal NADP-linked domain"/>
    <property type="match status" value="1"/>
</dbReference>
<accession>A0AAD4KU10</accession>
<dbReference type="Pfam" id="PF01794">
    <property type="entry name" value="Ferric_reduct"/>
    <property type="match status" value="1"/>
</dbReference>
<evidence type="ECO:0000313" key="15">
    <source>
        <dbReference type="Proteomes" id="UP001201262"/>
    </source>
</evidence>
<dbReference type="InterPro" id="IPR013112">
    <property type="entry name" value="FAD-bd_8"/>
</dbReference>
<dbReference type="GO" id="GO:0006826">
    <property type="term" value="P:iron ion transport"/>
    <property type="evidence" value="ECO:0007669"/>
    <property type="project" value="TreeGrafter"/>
</dbReference>
<dbReference type="GeneID" id="70244168"/>
<keyword evidence="9 12" id="KW-0472">Membrane</keyword>
<reference evidence="14" key="1">
    <citation type="submission" date="2021-12" db="EMBL/GenBank/DDBJ databases">
        <title>Convergent genome expansion in fungi linked to evolution of root-endophyte symbiosis.</title>
        <authorList>
            <consortium name="DOE Joint Genome Institute"/>
            <person name="Ke Y.-H."/>
            <person name="Bonito G."/>
            <person name="Liao H.-L."/>
            <person name="Looney B."/>
            <person name="Rojas-Flechas A."/>
            <person name="Nash J."/>
            <person name="Hameed K."/>
            <person name="Schadt C."/>
            <person name="Martin F."/>
            <person name="Crous P.W."/>
            <person name="Miettinen O."/>
            <person name="Magnuson J.K."/>
            <person name="Labbe J."/>
            <person name="Jacobson D."/>
            <person name="Doktycz M.J."/>
            <person name="Veneault-Fourrey C."/>
            <person name="Kuo A."/>
            <person name="Mondo S."/>
            <person name="Calhoun S."/>
            <person name="Riley R."/>
            <person name="Ohm R."/>
            <person name="LaButti K."/>
            <person name="Andreopoulos B."/>
            <person name="Pangilinan J."/>
            <person name="Nolan M."/>
            <person name="Tritt A."/>
            <person name="Clum A."/>
            <person name="Lipzen A."/>
            <person name="Daum C."/>
            <person name="Barry K."/>
            <person name="Grigoriev I.V."/>
            <person name="Vilgalys R."/>
        </authorList>
    </citation>
    <scope>NUCLEOTIDE SEQUENCE</scope>
    <source>
        <strain evidence="14">PMI_201</strain>
    </source>
</reference>
<evidence type="ECO:0000256" key="5">
    <source>
        <dbReference type="ARBA" id="ARBA00022982"/>
    </source>
</evidence>
<gene>
    <name evidence="14" type="ORF">BGW36DRAFT_357497</name>
</gene>
<keyword evidence="5" id="KW-0249">Electron transport</keyword>
<dbReference type="PROSITE" id="PS51384">
    <property type="entry name" value="FAD_FR"/>
    <property type="match status" value="1"/>
</dbReference>
<dbReference type="Proteomes" id="UP001201262">
    <property type="component" value="Unassembled WGS sequence"/>
</dbReference>